<dbReference type="EMBL" id="SMSJ01000031">
    <property type="protein sequence ID" value="TDH60806.1"/>
    <property type="molecule type" value="Genomic_DNA"/>
</dbReference>
<keyword evidence="3" id="KW-1185">Reference proteome</keyword>
<proteinExistence type="predicted"/>
<dbReference type="AlphaFoldDB" id="A0A4R5QD22"/>
<evidence type="ECO:0000313" key="3">
    <source>
        <dbReference type="Proteomes" id="UP000295096"/>
    </source>
</evidence>
<gene>
    <name evidence="2" type="ORF">E2C06_20120</name>
</gene>
<name>A0A4R5QD22_9PROT</name>
<dbReference type="Proteomes" id="UP000295096">
    <property type="component" value="Unassembled WGS sequence"/>
</dbReference>
<feature type="region of interest" description="Disordered" evidence="1">
    <location>
        <begin position="16"/>
        <end position="35"/>
    </location>
</feature>
<evidence type="ECO:0000313" key="2">
    <source>
        <dbReference type="EMBL" id="TDH60806.1"/>
    </source>
</evidence>
<reference evidence="2 3" key="1">
    <citation type="journal article" date="2016" name="J. Microbiol.">
        <title>Dankookia rubra gen. nov., sp. nov., an alphaproteobacterium isolated from sediment of a shallow stream.</title>
        <authorList>
            <person name="Kim W.H."/>
            <person name="Kim D.H."/>
            <person name="Kang K."/>
            <person name="Ahn T.Y."/>
        </authorList>
    </citation>
    <scope>NUCLEOTIDE SEQUENCE [LARGE SCALE GENOMIC DNA]</scope>
    <source>
        <strain evidence="2 3">JCM30602</strain>
    </source>
</reference>
<dbReference type="OrthoDB" id="7264945at2"/>
<feature type="compositionally biased region" description="Basic and acidic residues" evidence="1">
    <location>
        <begin position="18"/>
        <end position="35"/>
    </location>
</feature>
<comment type="caution">
    <text evidence="2">The sequence shown here is derived from an EMBL/GenBank/DDBJ whole genome shotgun (WGS) entry which is preliminary data.</text>
</comment>
<sequence length="270" mass="30015">MLREYLESSHAVPQVADITRRRDASGDRQQLGEHPMELDLRLQRALDRVELVSGTIGNPGDGKMCLMSLVAFLAGEEHSDSPGCASPLIQAFAVRINDNMPHKARQRLKAFAPRIIGTNDGHDGLRAQVLRRFLTNGTLARTLDCGLTEPTLSASTSGFALRRLWRWLRKDHDQRLLECSLSVDDGVNLAGYAARLVTRLARSAPDARVQDEYWNAAIGLVDALCDVGATNRPEQGIPAARLVQLESTHRGHEEATWPRESFLPPYLLHW</sequence>
<evidence type="ECO:0000256" key="1">
    <source>
        <dbReference type="SAM" id="MobiDB-lite"/>
    </source>
</evidence>
<organism evidence="2 3">
    <name type="scientific">Dankookia rubra</name>
    <dbReference type="NCBI Taxonomy" id="1442381"/>
    <lineage>
        <taxon>Bacteria</taxon>
        <taxon>Pseudomonadati</taxon>
        <taxon>Pseudomonadota</taxon>
        <taxon>Alphaproteobacteria</taxon>
        <taxon>Acetobacterales</taxon>
        <taxon>Roseomonadaceae</taxon>
        <taxon>Dankookia</taxon>
    </lineage>
</organism>
<protein>
    <submittedName>
        <fullName evidence="2">Uncharacterized protein</fullName>
    </submittedName>
</protein>
<dbReference type="RefSeq" id="WP_133290405.1">
    <property type="nucleotide sequence ID" value="NZ_SMSJ01000031.1"/>
</dbReference>
<accession>A0A4R5QD22</accession>